<keyword evidence="3" id="KW-1185">Reference proteome</keyword>
<gene>
    <name evidence="2" type="ORF">KEC16_18520</name>
</gene>
<evidence type="ECO:0000313" key="2">
    <source>
        <dbReference type="EMBL" id="MBR9973725.1"/>
    </source>
</evidence>
<comment type="caution">
    <text evidence="2">The sequence shown here is derived from an EMBL/GenBank/DDBJ whole genome shotgun (WGS) entry which is preliminary data.</text>
</comment>
<proteinExistence type="predicted"/>
<evidence type="ECO:0000256" key="1">
    <source>
        <dbReference type="SAM" id="MobiDB-lite"/>
    </source>
</evidence>
<dbReference type="EMBL" id="JAGTUF010000030">
    <property type="protein sequence ID" value="MBR9973725.1"/>
    <property type="molecule type" value="Genomic_DNA"/>
</dbReference>
<dbReference type="Proteomes" id="UP000680714">
    <property type="component" value="Unassembled WGS sequence"/>
</dbReference>
<protein>
    <submittedName>
        <fullName evidence="2">Uncharacterized protein</fullName>
    </submittedName>
</protein>
<reference evidence="2 3" key="1">
    <citation type="submission" date="2021-04" db="EMBL/GenBank/DDBJ databases">
        <title>Magnetospirillum sulfuroxidans sp. nov., a facultative chemolithoautotrophic sulfur-oxidizing alphaproteobacterium isolated from freshwater sediment and proposals for Paramagetospirillum gen. nov., and Magnetospirillaceae fam. nov.</title>
        <authorList>
            <person name="Koziaeva V."/>
            <person name="Geelhoed J.S."/>
            <person name="Sorokin D.Y."/>
            <person name="Grouzdev D.S."/>
        </authorList>
    </citation>
    <scope>NUCLEOTIDE SEQUENCE [LARGE SCALE GENOMIC DNA]</scope>
    <source>
        <strain evidence="2 3">J10</strain>
    </source>
</reference>
<evidence type="ECO:0000313" key="3">
    <source>
        <dbReference type="Proteomes" id="UP000680714"/>
    </source>
</evidence>
<name>A0ABS5IH69_9PROT</name>
<organism evidence="2 3">
    <name type="scientific">Magnetospirillum sulfuroxidans</name>
    <dbReference type="NCBI Taxonomy" id="611300"/>
    <lineage>
        <taxon>Bacteria</taxon>
        <taxon>Pseudomonadati</taxon>
        <taxon>Pseudomonadota</taxon>
        <taxon>Alphaproteobacteria</taxon>
        <taxon>Rhodospirillales</taxon>
        <taxon>Rhodospirillaceae</taxon>
        <taxon>Magnetospirillum</taxon>
    </lineage>
</organism>
<feature type="region of interest" description="Disordered" evidence="1">
    <location>
        <begin position="212"/>
        <end position="233"/>
    </location>
</feature>
<dbReference type="RefSeq" id="WP_211551726.1">
    <property type="nucleotide sequence ID" value="NZ_JAGTUF010000030.1"/>
</dbReference>
<feature type="compositionally biased region" description="Polar residues" evidence="1">
    <location>
        <begin position="224"/>
        <end position="233"/>
    </location>
</feature>
<sequence length="248" mass="27835">MFLNSQFDLRTDSVRLYQSSVVTLGMLRVVAESSCAHRRLVANYVGAAVGVINATMKRRTTKDWDKINQTRAKRLSYYLTQKNFAKKARLTSEDLSQSLSLFPDARDQFSSLFADCATRGWLRLALYRLNELTDVAILCARETGMKLLALIDPRADRTHYLDLPIHQALDVPADAIVVTAMWYPPNTFALLRLMLDDDGILAPAMLSSLRQQRPVAKDSPPEIPNQNVHSIQSASVPIDTLKVQSRDA</sequence>
<accession>A0ABS5IH69</accession>